<evidence type="ECO:0000313" key="4">
    <source>
        <dbReference type="Proteomes" id="UP001501624"/>
    </source>
</evidence>
<protein>
    <recommendedName>
        <fullName evidence="2">Transposase IS116/IS110/IS902 C-terminal domain-containing protein</fullName>
    </recommendedName>
</protein>
<proteinExistence type="predicted"/>
<evidence type="ECO:0000256" key="1">
    <source>
        <dbReference type="SAM" id="MobiDB-lite"/>
    </source>
</evidence>
<reference evidence="4" key="1">
    <citation type="journal article" date="2019" name="Int. J. Syst. Evol. Microbiol.">
        <title>The Global Catalogue of Microorganisms (GCM) 10K type strain sequencing project: providing services to taxonomists for standard genome sequencing and annotation.</title>
        <authorList>
            <consortium name="The Broad Institute Genomics Platform"/>
            <consortium name="The Broad Institute Genome Sequencing Center for Infectious Disease"/>
            <person name="Wu L."/>
            <person name="Ma J."/>
        </authorList>
    </citation>
    <scope>NUCLEOTIDE SEQUENCE [LARGE SCALE GENOMIC DNA]</scope>
    <source>
        <strain evidence="4">JCM 17017</strain>
    </source>
</reference>
<dbReference type="Proteomes" id="UP001501624">
    <property type="component" value="Unassembled WGS sequence"/>
</dbReference>
<evidence type="ECO:0000259" key="2">
    <source>
        <dbReference type="Pfam" id="PF02371"/>
    </source>
</evidence>
<dbReference type="Pfam" id="PF02371">
    <property type="entry name" value="Transposase_20"/>
    <property type="match status" value="1"/>
</dbReference>
<dbReference type="PANTHER" id="PTHR33055">
    <property type="entry name" value="TRANSPOSASE FOR INSERTION SEQUENCE ELEMENT IS1111A"/>
    <property type="match status" value="1"/>
</dbReference>
<feature type="domain" description="Transposase IS116/IS110/IS902 C-terminal" evidence="2">
    <location>
        <begin position="6"/>
        <end position="83"/>
    </location>
</feature>
<dbReference type="InterPro" id="IPR003346">
    <property type="entry name" value="Transposase_20"/>
</dbReference>
<dbReference type="PANTHER" id="PTHR33055:SF16">
    <property type="entry name" value="TRANSPOSASE FOR INSERTION SEQUENCE ELEMENT IS1547"/>
    <property type="match status" value="1"/>
</dbReference>
<evidence type="ECO:0000313" key="3">
    <source>
        <dbReference type="EMBL" id="GAA3845207.1"/>
    </source>
</evidence>
<comment type="caution">
    <text evidence="3">The sequence shown here is derived from an EMBL/GenBank/DDBJ whole genome shotgun (WGS) entry which is preliminary data.</text>
</comment>
<dbReference type="EMBL" id="BAABCM010000015">
    <property type="protein sequence ID" value="GAA3845207.1"/>
    <property type="molecule type" value="Genomic_DNA"/>
</dbReference>
<accession>A0ABP7JHI9</accession>
<sequence length="104" mass="11305">MLDTYGVGPDTAATLLIAAGDNPERLRSEASFAPLCGVSPVEASSGRTQRHRLNRGGDRQANSALRSIVLVRLRWDRRTRDYIDRRASARARPNAKLSGASNAT</sequence>
<name>A0ABP7JHI9_9PSEU</name>
<dbReference type="InterPro" id="IPR047650">
    <property type="entry name" value="Transpos_IS110"/>
</dbReference>
<organism evidence="3 4">
    <name type="scientific">Amycolatopsis tucumanensis</name>
    <dbReference type="NCBI Taxonomy" id="401106"/>
    <lineage>
        <taxon>Bacteria</taxon>
        <taxon>Bacillati</taxon>
        <taxon>Actinomycetota</taxon>
        <taxon>Actinomycetes</taxon>
        <taxon>Pseudonocardiales</taxon>
        <taxon>Pseudonocardiaceae</taxon>
        <taxon>Amycolatopsis</taxon>
    </lineage>
</organism>
<keyword evidence="4" id="KW-1185">Reference proteome</keyword>
<gene>
    <name evidence="3" type="ORF">GCM10022380_74190</name>
</gene>
<feature type="region of interest" description="Disordered" evidence="1">
    <location>
        <begin position="84"/>
        <end position="104"/>
    </location>
</feature>